<organism evidence="2 3">
    <name type="scientific">Candidatus Thermokryptus mobilis</name>
    <dbReference type="NCBI Taxonomy" id="1643428"/>
    <lineage>
        <taxon>Bacteria</taxon>
        <taxon>Pseudomonadati</taxon>
        <taxon>Candidatus Kryptoniota</taxon>
        <taxon>Candidatus Thermokryptus</taxon>
    </lineage>
</organism>
<gene>
    <name evidence="2" type="ORF">JGI1_01950</name>
</gene>
<protein>
    <submittedName>
        <fullName evidence="2">Uncharacterized protein</fullName>
    </submittedName>
</protein>
<name>A0A0S4N9L4_9BACT</name>
<keyword evidence="3" id="KW-1185">Reference proteome</keyword>
<dbReference type="STRING" id="1643428.GCA_001442855_01912"/>
<proteinExistence type="predicted"/>
<dbReference type="RefSeq" id="WP_140945670.1">
    <property type="nucleotide sequence ID" value="NZ_FAOO01000017.1"/>
</dbReference>
<evidence type="ECO:0000256" key="1">
    <source>
        <dbReference type="SAM" id="MobiDB-lite"/>
    </source>
</evidence>
<dbReference type="OrthoDB" id="241638at2"/>
<accession>A0A0S4N9L4</accession>
<dbReference type="AlphaFoldDB" id="A0A0S4N9L4"/>
<sequence>MKRFLILLFILFPIISFSQVKIDGLELYKGASPAVPNDIFPGSAVMIAGDLWDSFLPIGQGVYYSERANEPTQLWDLIRIGNFDRQWSTPTSQWPGGYPISYFWAQDIIAVEYSPGINPNKIRSSSENYAFMIYTNKLDALFGRSPYFIGPIWLKPDLTPDPNGDYRHALYYESGFPTNLGIWVTVRILQFTQNWNNFNDFIVVGMTFKNYGILDVNADGTPERTNNRINALVVGWFSEVMHSAEVGVTGRRTANRFGSGRNSGYVADADETGSPWATLVSYAGVNPANYASYPDPNTVPQGKRDMGLNAYPLGWYTDVWFGRTFLAVKNDSIGLASSPDKKTIFDSHPIGVGAERGWYLSAGTGRGGLDARGDASLIHTILMGTWYKDGGKSNNKALLDLSPNPNYFQSGTAGDPLSFVPKPVGQRGKPDGDKKSTNSFENVWEDGWTEGYSAQHNFDGDAFIGCGPFSLEVGEAITIISAEYAGFRLPGLLRSLQAVRWAYENNFQVPAGPGAPDIRVDITEDNKILIRWKKSPDEDDPNFGGYKIYRASAFPKFSSTEVGFRTLQRYTEQMEEGDIKDAFKDPINPKFDAFGILKEMQAGHWGPYKVRKIIPKSQLSQYASPSGGYDYAFKDDALDVLLGFSYWYYVSAYRNLPSPITINGRSTNVLESGRVNVNGASGLWEGTYPWATQNSFYPTTAEGQKKIGATVVVKSRTTTPEELSSGAKKVGVRPNPYKKGAFHDIGTQHKLLFYNLPSKCTITILDVSGQIIDRINFTAPNPNDGTYIWDMFSKDGIEVANGLYIYVVEYEGGKQVGYFAILR</sequence>
<feature type="region of interest" description="Disordered" evidence="1">
    <location>
        <begin position="412"/>
        <end position="438"/>
    </location>
</feature>
<evidence type="ECO:0000313" key="2">
    <source>
        <dbReference type="EMBL" id="CUU07970.1"/>
    </source>
</evidence>
<dbReference type="EMBL" id="FAOO01000017">
    <property type="protein sequence ID" value="CUU07970.1"/>
    <property type="molecule type" value="Genomic_DNA"/>
</dbReference>
<reference evidence="3" key="1">
    <citation type="submission" date="2015-11" db="EMBL/GenBank/DDBJ databases">
        <authorList>
            <person name="Varghese N."/>
        </authorList>
    </citation>
    <scope>NUCLEOTIDE SEQUENCE [LARGE SCALE GENOMIC DNA]</scope>
</reference>
<evidence type="ECO:0000313" key="3">
    <source>
        <dbReference type="Proteomes" id="UP000320623"/>
    </source>
</evidence>
<dbReference type="Proteomes" id="UP000320623">
    <property type="component" value="Unassembled WGS sequence"/>
</dbReference>
<dbReference type="Gene3D" id="2.60.40.4070">
    <property type="match status" value="1"/>
</dbReference>